<dbReference type="GO" id="GO:0044615">
    <property type="term" value="C:nuclear pore nuclear basket"/>
    <property type="evidence" value="ECO:0007669"/>
    <property type="project" value="TreeGrafter"/>
</dbReference>
<evidence type="ECO:0000256" key="7">
    <source>
        <dbReference type="ARBA" id="ARBA00022816"/>
    </source>
</evidence>
<dbReference type="CDD" id="cd12441">
    <property type="entry name" value="RRM_Nup53_like"/>
    <property type="match status" value="1"/>
</dbReference>
<proteinExistence type="inferred from homology"/>
<keyword evidence="7 15" id="KW-0509">mRNA transport</keyword>
<keyword evidence="12 15" id="KW-0539">Nucleus</keyword>
<dbReference type="STRING" id="6205.A0A0R3WL33"/>
<sequence length="958" mass="104558">LLLMLGVSLSSPKCSAQSSGRSSKNLEPMSMGSPSASPLNSSSPKYLPGFLMGEFQASPSNGYQVSPIFKPHPPQHTRIVQPRLSGLKPPPSVERSVRRHASPPTQSLWSSASQKRVSDLGINQSAVESIPKDSTITPNQPVVTHSKVDGSGFSPLFHSLTQISSSDRSLKEGYLATPDDETATWITVFGYDPAQANFILQHFAHLGTIEKYIIANGGNWMNIKYANKIQARCALNKNGRVLAGKFMIGVRRCNDLNALNSSEAVIPGASDFLSDVEPTDVVENSVSESHVQGLLNSPAARLESPLRRDGSRIVATTEVSGSFKRSLASGHTCLGPVRSAAALSRHSSMRPLAAPYQPPPRVHVTRANQNQSFRFSDYLIMTEPETVTTGHYLVKSELTIVSMILEEPKLEDDIPVERCIRVRAVECVVELMFADADDKLSWYKSLEDTIKQERHRNDLMLNAVSRRQSNVTPSKEGETPRAAEWVKDEQATMCALCYRHFTHIRRKHHCRACGKVDDLPYIAPRKRRGPAGLDFGDGTCSDSSYIFCGACSNYRAKVDHQGPVEVRVCEVDFYRLNPNLKPKNAAALERIAQFSESGQRYAPYHCGFLMFTKKIRDSWPHKKTHVRMEYSAGLVSRETSPSRPPPLTPSTSCSLSGNSSPSLFLSIPSREMSLDFANLGDASSSVANVATNSSLSSSSPPLPSSAIVPLPAARLIVRPQTSRVFCVLQSDTLMSVYAAKEDARSCDGIILLGTRLVYLVRVSGEGATNHGNTSTTSTPSPPSGRQRFGSQISSETSNRNSVDSKSIASTPAEGNRLSEVERSPVRKALSEVRDSSFYTRVCGQKTPLAMLHLSNSEEGGGEDEVPLSVTEDDNHKFNGLPISKAVSPIAVDTLSVLSSMNGFLILPNNTDKVGHYFEAPNEEVRNTLTKQPSAGVYDLAGGRHGIDVCFFDEFWDPN</sequence>
<dbReference type="PANTHER" id="PTHR21527:SF6">
    <property type="entry name" value="NUCLEOPORIN NUP35"/>
    <property type="match status" value="1"/>
</dbReference>
<evidence type="ECO:0000256" key="11">
    <source>
        <dbReference type="ARBA" id="ARBA00023132"/>
    </source>
</evidence>
<dbReference type="InterPro" id="IPR035979">
    <property type="entry name" value="RBD_domain_sf"/>
</dbReference>
<dbReference type="Pfam" id="PF01363">
    <property type="entry name" value="FYVE"/>
    <property type="match status" value="1"/>
</dbReference>
<evidence type="ECO:0000256" key="16">
    <source>
        <dbReference type="SAM" id="MobiDB-lite"/>
    </source>
</evidence>
<keyword evidence="9" id="KW-0653">Protein transport</keyword>
<dbReference type="FunFam" id="3.30.70.330:FF:000095">
    <property type="entry name" value="Putative Nucleoporin NUP53"/>
    <property type="match status" value="1"/>
</dbReference>
<dbReference type="InterPro" id="IPR007846">
    <property type="entry name" value="RRM_NUP35_dom"/>
</dbReference>
<feature type="domain" description="RRM Nup35-type" evidence="18">
    <location>
        <begin position="180"/>
        <end position="260"/>
    </location>
</feature>
<dbReference type="SUPFAM" id="SSF50729">
    <property type="entry name" value="PH domain-like"/>
    <property type="match status" value="1"/>
</dbReference>
<evidence type="ECO:0000313" key="19">
    <source>
        <dbReference type="WBParaSite" id="TTAC_0000146701-mRNA-1"/>
    </source>
</evidence>
<evidence type="ECO:0000256" key="15">
    <source>
        <dbReference type="PROSITE-ProRule" id="PRU00804"/>
    </source>
</evidence>
<evidence type="ECO:0000256" key="6">
    <source>
        <dbReference type="ARBA" id="ARBA00022771"/>
    </source>
</evidence>
<evidence type="ECO:0000256" key="12">
    <source>
        <dbReference type="ARBA" id="ARBA00023242"/>
    </source>
</evidence>
<evidence type="ECO:0000256" key="10">
    <source>
        <dbReference type="ARBA" id="ARBA00023010"/>
    </source>
</evidence>
<keyword evidence="17" id="KW-0732">Signal</keyword>
<keyword evidence="11 15" id="KW-0906">Nuclear pore complex</keyword>
<feature type="compositionally biased region" description="Basic and acidic residues" evidence="16">
    <location>
        <begin position="816"/>
        <end position="825"/>
    </location>
</feature>
<feature type="compositionally biased region" description="Polar residues" evidence="16">
    <location>
        <begin position="9"/>
        <end position="25"/>
    </location>
</feature>
<evidence type="ECO:0000256" key="2">
    <source>
        <dbReference type="ARBA" id="ARBA00009454"/>
    </source>
</evidence>
<dbReference type="Gene3D" id="3.30.40.10">
    <property type="entry name" value="Zinc/RING finger domain, C3HC4 (zinc finger)"/>
    <property type="match status" value="1"/>
</dbReference>
<dbReference type="PANTHER" id="PTHR21527">
    <property type="entry name" value="NUCLEOPORIN NUP35"/>
    <property type="match status" value="1"/>
</dbReference>
<dbReference type="SUPFAM" id="SSF57903">
    <property type="entry name" value="FYVE/PHD zinc finger"/>
    <property type="match status" value="1"/>
</dbReference>
<dbReference type="InterPro" id="IPR011011">
    <property type="entry name" value="Znf_FYVE_PHD"/>
</dbReference>
<dbReference type="AlphaFoldDB" id="A0A0R3WL33"/>
<dbReference type="InterPro" id="IPR000306">
    <property type="entry name" value="Znf_FYVE"/>
</dbReference>
<evidence type="ECO:0000256" key="4">
    <source>
        <dbReference type="ARBA" id="ARBA00022448"/>
    </source>
</evidence>
<dbReference type="GO" id="GO:0006999">
    <property type="term" value="P:nuclear pore organization"/>
    <property type="evidence" value="ECO:0007669"/>
    <property type="project" value="TreeGrafter"/>
</dbReference>
<organism evidence="19">
    <name type="scientific">Hydatigena taeniaeformis</name>
    <name type="common">Feline tapeworm</name>
    <name type="synonym">Taenia taeniaeformis</name>
    <dbReference type="NCBI Taxonomy" id="6205"/>
    <lineage>
        <taxon>Eukaryota</taxon>
        <taxon>Metazoa</taxon>
        <taxon>Spiralia</taxon>
        <taxon>Lophotrochozoa</taxon>
        <taxon>Platyhelminthes</taxon>
        <taxon>Cestoda</taxon>
        <taxon>Eucestoda</taxon>
        <taxon>Cyclophyllidea</taxon>
        <taxon>Taeniidae</taxon>
        <taxon>Hydatigera</taxon>
    </lineage>
</organism>
<evidence type="ECO:0000256" key="13">
    <source>
        <dbReference type="ARBA" id="ARBA00029997"/>
    </source>
</evidence>
<dbReference type="Pfam" id="PF05172">
    <property type="entry name" value="RRM_Nup35"/>
    <property type="match status" value="1"/>
</dbReference>
<dbReference type="GO" id="GO:0006607">
    <property type="term" value="P:NLS-bearing protein import into nucleus"/>
    <property type="evidence" value="ECO:0007669"/>
    <property type="project" value="TreeGrafter"/>
</dbReference>
<evidence type="ECO:0000259" key="18">
    <source>
        <dbReference type="PROSITE" id="PS51472"/>
    </source>
</evidence>
<protein>
    <recommendedName>
        <fullName evidence="3">Nucleoporin NUP35</fullName>
    </recommendedName>
    <alternativeName>
        <fullName evidence="14">35 kDa nucleoporin</fullName>
    </alternativeName>
    <alternativeName>
        <fullName evidence="13">Nucleoporin NUP53</fullName>
    </alternativeName>
</protein>
<evidence type="ECO:0000256" key="1">
    <source>
        <dbReference type="ARBA" id="ARBA00004567"/>
    </source>
</evidence>
<evidence type="ECO:0000256" key="14">
    <source>
        <dbReference type="ARBA" id="ARBA00030250"/>
    </source>
</evidence>
<feature type="compositionally biased region" description="Polar residues" evidence="16">
    <location>
        <begin position="788"/>
        <end position="809"/>
    </location>
</feature>
<dbReference type="InterPro" id="IPR012677">
    <property type="entry name" value="Nucleotide-bd_a/b_plait_sf"/>
</dbReference>
<feature type="region of interest" description="Disordered" evidence="16">
    <location>
        <begin position="767"/>
        <end position="825"/>
    </location>
</feature>
<dbReference type="SUPFAM" id="SSF54928">
    <property type="entry name" value="RNA-binding domain, RBD"/>
    <property type="match status" value="1"/>
</dbReference>
<keyword evidence="5" id="KW-0479">Metal-binding</keyword>
<name>A0A0R3WL33_HYDTA</name>
<feature type="compositionally biased region" description="Low complexity" evidence="16">
    <location>
        <begin position="649"/>
        <end position="659"/>
    </location>
</feature>
<feature type="compositionally biased region" description="Polar residues" evidence="16">
    <location>
        <begin position="103"/>
        <end position="114"/>
    </location>
</feature>
<dbReference type="GO" id="GO:0008270">
    <property type="term" value="F:zinc ion binding"/>
    <property type="evidence" value="ECO:0007669"/>
    <property type="project" value="UniProtKB-KW"/>
</dbReference>
<comment type="subcellular location">
    <subcellularLocation>
        <location evidence="1">Nucleus</location>
        <location evidence="1">Nuclear pore complex</location>
    </subcellularLocation>
</comment>
<evidence type="ECO:0000256" key="3">
    <source>
        <dbReference type="ARBA" id="ARBA00016439"/>
    </source>
</evidence>
<dbReference type="GO" id="GO:0005543">
    <property type="term" value="F:phospholipid binding"/>
    <property type="evidence" value="ECO:0007669"/>
    <property type="project" value="TreeGrafter"/>
</dbReference>
<dbReference type="GO" id="GO:0017056">
    <property type="term" value="F:structural constituent of nuclear pore"/>
    <property type="evidence" value="ECO:0007669"/>
    <property type="project" value="TreeGrafter"/>
</dbReference>
<keyword evidence="4 15" id="KW-0813">Transport</keyword>
<reference evidence="19" key="1">
    <citation type="submission" date="2017-02" db="UniProtKB">
        <authorList>
            <consortium name="WormBaseParasite"/>
        </authorList>
    </citation>
    <scope>IDENTIFICATION</scope>
</reference>
<evidence type="ECO:0000256" key="17">
    <source>
        <dbReference type="SAM" id="SignalP"/>
    </source>
</evidence>
<dbReference type="GO" id="GO:0044613">
    <property type="term" value="C:nuclear pore central transport channel"/>
    <property type="evidence" value="ECO:0007669"/>
    <property type="project" value="TreeGrafter"/>
</dbReference>
<feature type="region of interest" description="Disordered" evidence="16">
    <location>
        <begin position="9"/>
        <end position="43"/>
    </location>
</feature>
<dbReference type="GO" id="GO:0003676">
    <property type="term" value="F:nucleic acid binding"/>
    <property type="evidence" value="ECO:0007669"/>
    <property type="project" value="InterPro"/>
</dbReference>
<comment type="similarity">
    <text evidence="2">Belongs to the Nup35 family.</text>
</comment>
<keyword evidence="10" id="KW-0811">Translocation</keyword>
<evidence type="ECO:0000256" key="8">
    <source>
        <dbReference type="ARBA" id="ARBA00022833"/>
    </source>
</evidence>
<feature type="signal peptide" evidence="17">
    <location>
        <begin position="1"/>
        <end position="16"/>
    </location>
</feature>
<evidence type="ECO:0000256" key="5">
    <source>
        <dbReference type="ARBA" id="ARBA00022723"/>
    </source>
</evidence>
<feature type="region of interest" description="Disordered" evidence="16">
    <location>
        <begin position="634"/>
        <end position="659"/>
    </location>
</feature>
<dbReference type="PROSITE" id="PS51472">
    <property type="entry name" value="RRM_NUP35"/>
    <property type="match status" value="1"/>
</dbReference>
<feature type="chain" id="PRO_5006450258" description="Nucleoporin NUP35" evidence="17">
    <location>
        <begin position="17"/>
        <end position="958"/>
    </location>
</feature>
<dbReference type="Gene3D" id="3.30.70.330">
    <property type="match status" value="1"/>
</dbReference>
<feature type="region of interest" description="Disordered" evidence="16">
    <location>
        <begin position="81"/>
        <end position="114"/>
    </location>
</feature>
<keyword evidence="8" id="KW-0862">Zinc</keyword>
<feature type="compositionally biased region" description="Low complexity" evidence="16">
    <location>
        <begin position="30"/>
        <end position="43"/>
    </location>
</feature>
<accession>A0A0R3WL33</accession>
<dbReference type="SMART" id="SM00064">
    <property type="entry name" value="FYVE"/>
    <property type="match status" value="1"/>
</dbReference>
<evidence type="ECO:0000256" key="9">
    <source>
        <dbReference type="ARBA" id="ARBA00022927"/>
    </source>
</evidence>
<dbReference type="InterPro" id="IPR013083">
    <property type="entry name" value="Znf_RING/FYVE/PHD"/>
</dbReference>
<dbReference type="GO" id="GO:0051028">
    <property type="term" value="P:mRNA transport"/>
    <property type="evidence" value="ECO:0007669"/>
    <property type="project" value="UniProtKB-UniRule"/>
</dbReference>
<keyword evidence="6" id="KW-0863">Zinc-finger</keyword>
<dbReference type="WBParaSite" id="TTAC_0000146701-mRNA-1">
    <property type="protein sequence ID" value="TTAC_0000146701-mRNA-1"/>
    <property type="gene ID" value="TTAC_0000146701"/>
</dbReference>